<comment type="caution">
    <text evidence="1">The sequence shown here is derived from an EMBL/GenBank/DDBJ whole genome shotgun (WGS) entry which is preliminary data.</text>
</comment>
<name>A0A561CXD9_9BACI</name>
<evidence type="ECO:0000313" key="2">
    <source>
        <dbReference type="Proteomes" id="UP000319671"/>
    </source>
</evidence>
<proteinExistence type="predicted"/>
<protein>
    <submittedName>
        <fullName evidence="1">Uncharacterized protein</fullName>
    </submittedName>
</protein>
<dbReference type="Proteomes" id="UP000319671">
    <property type="component" value="Unassembled WGS sequence"/>
</dbReference>
<evidence type="ECO:0000313" key="1">
    <source>
        <dbReference type="EMBL" id="TWD95722.1"/>
    </source>
</evidence>
<accession>A0A561CXD9</accession>
<dbReference type="AlphaFoldDB" id="A0A561CXD9"/>
<reference evidence="1 2" key="1">
    <citation type="submission" date="2019-06" db="EMBL/GenBank/DDBJ databases">
        <title>Sorghum-associated microbial communities from plants grown in Nebraska, USA.</title>
        <authorList>
            <person name="Schachtman D."/>
        </authorList>
    </citation>
    <scope>NUCLEOTIDE SEQUENCE [LARGE SCALE GENOMIC DNA]</scope>
    <source>
        <strain evidence="1 2">2482</strain>
    </source>
</reference>
<organism evidence="1 2">
    <name type="scientific">Neobacillus bataviensis</name>
    <dbReference type="NCBI Taxonomy" id="220685"/>
    <lineage>
        <taxon>Bacteria</taxon>
        <taxon>Bacillati</taxon>
        <taxon>Bacillota</taxon>
        <taxon>Bacilli</taxon>
        <taxon>Bacillales</taxon>
        <taxon>Bacillaceae</taxon>
        <taxon>Neobacillus</taxon>
    </lineage>
</organism>
<gene>
    <name evidence="1" type="ORF">FB550_11284</name>
</gene>
<sequence>MDKCPSVVPVTFLLSRFTWIYPRKGYKPRACLIWVTYHEVQSYREINGREGQVLTNLREEAGPSYETS</sequence>
<keyword evidence="2" id="KW-1185">Reference proteome</keyword>
<dbReference type="EMBL" id="VIVN01000012">
    <property type="protein sequence ID" value="TWD95722.1"/>
    <property type="molecule type" value="Genomic_DNA"/>
</dbReference>